<dbReference type="NCBIfam" id="NF002636">
    <property type="entry name" value="PRK02304.1-5"/>
    <property type="match status" value="1"/>
</dbReference>
<sequence>MTEQANLDYIRSSIKTIPNYPKEGIMFRDVTSLIEDGKAFAMSVNALAAQYKDKHITKVVGAEARGFIFGAAVANVLGAGFVLARKPNKLPRETVRQSYQLEYGEDELHIHKDALTADDHVLMIDDLIATGGTMEAAVKMVRSLGAKVEDAAFVISLPDLGGLAKLQALDVQAYSLVSFNGE</sequence>
<dbReference type="CDD" id="cd06223">
    <property type="entry name" value="PRTases_typeI"/>
    <property type="match status" value="1"/>
</dbReference>
<dbReference type="PANTHER" id="PTHR11776:SF7">
    <property type="entry name" value="PHOSPHORIBOSYLTRANSFERASE DOMAIN-CONTAINING PROTEIN"/>
    <property type="match status" value="1"/>
</dbReference>
<comment type="subcellular location">
    <subcellularLocation>
        <location evidence="2 11">Cytoplasm</location>
    </subcellularLocation>
</comment>
<dbReference type="InterPro" id="IPR000836">
    <property type="entry name" value="PRTase_dom"/>
</dbReference>
<feature type="domain" description="Phosphoribosyltransferase" evidence="12">
    <location>
        <begin position="34"/>
        <end position="148"/>
    </location>
</feature>
<dbReference type="GO" id="GO:0003999">
    <property type="term" value="F:adenine phosphoribosyltransferase activity"/>
    <property type="evidence" value="ECO:0007669"/>
    <property type="project" value="UniProtKB-EC"/>
</dbReference>
<evidence type="ECO:0000256" key="9">
    <source>
        <dbReference type="ARBA" id="ARBA00022679"/>
    </source>
</evidence>
<keyword evidence="9 11" id="KW-0808">Transferase</keyword>
<dbReference type="Pfam" id="PF00156">
    <property type="entry name" value="Pribosyltran"/>
    <property type="match status" value="1"/>
</dbReference>
<evidence type="ECO:0000256" key="2">
    <source>
        <dbReference type="ARBA" id="ARBA00004496"/>
    </source>
</evidence>
<name>A0ABV1RET2_9ALTE</name>
<keyword evidence="14" id="KW-1185">Reference proteome</keyword>
<dbReference type="NCBIfam" id="NF002632">
    <property type="entry name" value="PRK02304.1-1"/>
    <property type="match status" value="1"/>
</dbReference>
<keyword evidence="7 11" id="KW-0963">Cytoplasm</keyword>
<evidence type="ECO:0000256" key="5">
    <source>
        <dbReference type="ARBA" id="ARBA00011738"/>
    </source>
</evidence>
<dbReference type="InterPro" id="IPR005764">
    <property type="entry name" value="Ade_phspho_trans"/>
</dbReference>
<evidence type="ECO:0000256" key="8">
    <source>
        <dbReference type="ARBA" id="ARBA00022676"/>
    </source>
</evidence>
<comment type="subunit">
    <text evidence="5 11">Homodimer.</text>
</comment>
<evidence type="ECO:0000259" key="12">
    <source>
        <dbReference type="Pfam" id="PF00156"/>
    </source>
</evidence>
<keyword evidence="10 11" id="KW-0660">Purine salvage</keyword>
<dbReference type="EMBL" id="JBELOE010000116">
    <property type="protein sequence ID" value="MER2491429.1"/>
    <property type="molecule type" value="Genomic_DNA"/>
</dbReference>
<accession>A0ABV1RET2</accession>
<organism evidence="13 14">
    <name type="scientific">Catenovulum sediminis</name>
    <dbReference type="NCBI Taxonomy" id="1740262"/>
    <lineage>
        <taxon>Bacteria</taxon>
        <taxon>Pseudomonadati</taxon>
        <taxon>Pseudomonadota</taxon>
        <taxon>Gammaproteobacteria</taxon>
        <taxon>Alteromonadales</taxon>
        <taxon>Alteromonadaceae</taxon>
        <taxon>Catenovulum</taxon>
    </lineage>
</organism>
<comment type="function">
    <text evidence="11">Catalyzes a salvage reaction resulting in the formation of AMP, that is energically less costly than de novo synthesis.</text>
</comment>
<dbReference type="InterPro" id="IPR029057">
    <property type="entry name" value="PRTase-like"/>
</dbReference>
<comment type="similarity">
    <text evidence="4 11">Belongs to the purine/pyrimidine phosphoribosyltransferase family.</text>
</comment>
<dbReference type="RefSeq" id="WP_143871670.1">
    <property type="nucleotide sequence ID" value="NZ_CP041660.1"/>
</dbReference>
<evidence type="ECO:0000256" key="6">
    <source>
        <dbReference type="ARBA" id="ARBA00011893"/>
    </source>
</evidence>
<reference evidence="13 14" key="1">
    <citation type="submission" date="2024-06" db="EMBL/GenBank/DDBJ databases">
        <authorList>
            <person name="Chen R.Y."/>
        </authorList>
    </citation>
    <scope>NUCLEOTIDE SEQUENCE [LARGE SCALE GENOMIC DNA]</scope>
    <source>
        <strain evidence="13 14">D2</strain>
    </source>
</reference>
<dbReference type="PANTHER" id="PTHR11776">
    <property type="entry name" value="ADENINE PHOSPHORIBOSYLTRANSFERASE"/>
    <property type="match status" value="1"/>
</dbReference>
<evidence type="ECO:0000256" key="10">
    <source>
        <dbReference type="ARBA" id="ARBA00022726"/>
    </source>
</evidence>
<evidence type="ECO:0000256" key="7">
    <source>
        <dbReference type="ARBA" id="ARBA00022490"/>
    </source>
</evidence>
<protein>
    <recommendedName>
        <fullName evidence="6 11">Adenine phosphoribosyltransferase</fullName>
        <shortName evidence="11">APRT</shortName>
        <ecNumber evidence="6 11">2.4.2.7</ecNumber>
    </recommendedName>
</protein>
<dbReference type="EC" id="2.4.2.7" evidence="6 11"/>
<dbReference type="InterPro" id="IPR050120">
    <property type="entry name" value="Adenine_PRTase"/>
</dbReference>
<keyword evidence="8 11" id="KW-0328">Glycosyltransferase</keyword>
<comment type="caution">
    <text evidence="13">The sequence shown here is derived from an EMBL/GenBank/DDBJ whole genome shotgun (WGS) entry which is preliminary data.</text>
</comment>
<dbReference type="NCBIfam" id="TIGR01090">
    <property type="entry name" value="apt"/>
    <property type="match status" value="1"/>
</dbReference>
<evidence type="ECO:0000313" key="14">
    <source>
        <dbReference type="Proteomes" id="UP001467690"/>
    </source>
</evidence>
<dbReference type="HAMAP" id="MF_00004">
    <property type="entry name" value="Aden_phosphoribosyltr"/>
    <property type="match status" value="1"/>
</dbReference>
<evidence type="ECO:0000256" key="11">
    <source>
        <dbReference type="HAMAP-Rule" id="MF_00004"/>
    </source>
</evidence>
<dbReference type="NCBIfam" id="NF002634">
    <property type="entry name" value="PRK02304.1-3"/>
    <property type="match status" value="1"/>
</dbReference>
<dbReference type="Proteomes" id="UP001467690">
    <property type="component" value="Unassembled WGS sequence"/>
</dbReference>
<comment type="catalytic activity">
    <reaction evidence="1 11">
        <text>AMP + diphosphate = 5-phospho-alpha-D-ribose 1-diphosphate + adenine</text>
        <dbReference type="Rhea" id="RHEA:16609"/>
        <dbReference type="ChEBI" id="CHEBI:16708"/>
        <dbReference type="ChEBI" id="CHEBI:33019"/>
        <dbReference type="ChEBI" id="CHEBI:58017"/>
        <dbReference type="ChEBI" id="CHEBI:456215"/>
        <dbReference type="EC" id="2.4.2.7"/>
    </reaction>
</comment>
<evidence type="ECO:0000256" key="1">
    <source>
        <dbReference type="ARBA" id="ARBA00000868"/>
    </source>
</evidence>
<evidence type="ECO:0000313" key="13">
    <source>
        <dbReference type="EMBL" id="MER2491429.1"/>
    </source>
</evidence>
<evidence type="ECO:0000256" key="3">
    <source>
        <dbReference type="ARBA" id="ARBA00004659"/>
    </source>
</evidence>
<proteinExistence type="inferred from homology"/>
<dbReference type="SUPFAM" id="SSF53271">
    <property type="entry name" value="PRTase-like"/>
    <property type="match status" value="1"/>
</dbReference>
<evidence type="ECO:0000256" key="4">
    <source>
        <dbReference type="ARBA" id="ARBA00008391"/>
    </source>
</evidence>
<dbReference type="Gene3D" id="3.40.50.2020">
    <property type="match status" value="1"/>
</dbReference>
<gene>
    <name evidence="11 13" type="primary">apt</name>
    <name evidence="13" type="ORF">ABS311_05995</name>
</gene>
<comment type="pathway">
    <text evidence="3 11">Purine metabolism; AMP biosynthesis via salvage pathway; AMP from adenine: step 1/1.</text>
</comment>